<proteinExistence type="predicted"/>
<dbReference type="AlphaFoldDB" id="A0A4Y2CPT1"/>
<keyword evidence="2" id="KW-1185">Reference proteome</keyword>
<protein>
    <recommendedName>
        <fullName evidence="3">FAD dependent oxidoreductase domain-containing protein</fullName>
    </recommendedName>
</protein>
<evidence type="ECO:0000313" key="2">
    <source>
        <dbReference type="Proteomes" id="UP000499080"/>
    </source>
</evidence>
<sequence length="40" mass="4370">IVNNYGHGGHGVALSWGTAQDVKRMIKKIATKENFTVSKL</sequence>
<accession>A0A4Y2CPT1</accession>
<reference evidence="1 2" key="1">
    <citation type="journal article" date="2019" name="Sci. Rep.">
        <title>Orb-weaving spider Araneus ventricosus genome elucidates the spidroin gene catalogue.</title>
        <authorList>
            <person name="Kono N."/>
            <person name="Nakamura H."/>
            <person name="Ohtoshi R."/>
            <person name="Moran D.A.P."/>
            <person name="Shinohara A."/>
            <person name="Yoshida Y."/>
            <person name="Fujiwara M."/>
            <person name="Mori M."/>
            <person name="Tomita M."/>
            <person name="Arakawa K."/>
        </authorList>
    </citation>
    <scope>NUCLEOTIDE SEQUENCE [LARGE SCALE GENOMIC DNA]</scope>
</reference>
<evidence type="ECO:0000313" key="1">
    <source>
        <dbReference type="EMBL" id="GBM05914.1"/>
    </source>
</evidence>
<dbReference type="Gene3D" id="3.40.50.720">
    <property type="entry name" value="NAD(P)-binding Rossmann-like Domain"/>
    <property type="match status" value="1"/>
</dbReference>
<evidence type="ECO:0008006" key="3">
    <source>
        <dbReference type="Google" id="ProtNLM"/>
    </source>
</evidence>
<name>A0A4Y2CPT1_ARAVE</name>
<feature type="non-terminal residue" evidence="1">
    <location>
        <position position="1"/>
    </location>
</feature>
<dbReference type="EMBL" id="BGPR01087100">
    <property type="protein sequence ID" value="GBM05914.1"/>
    <property type="molecule type" value="Genomic_DNA"/>
</dbReference>
<dbReference type="Proteomes" id="UP000499080">
    <property type="component" value="Unassembled WGS sequence"/>
</dbReference>
<dbReference type="OrthoDB" id="2015447at2759"/>
<gene>
    <name evidence="1" type="ORF">AVEN_37574_1</name>
</gene>
<comment type="caution">
    <text evidence="1">The sequence shown here is derived from an EMBL/GenBank/DDBJ whole genome shotgun (WGS) entry which is preliminary data.</text>
</comment>
<organism evidence="1 2">
    <name type="scientific">Araneus ventricosus</name>
    <name type="common">Orbweaver spider</name>
    <name type="synonym">Epeira ventricosa</name>
    <dbReference type="NCBI Taxonomy" id="182803"/>
    <lineage>
        <taxon>Eukaryota</taxon>
        <taxon>Metazoa</taxon>
        <taxon>Ecdysozoa</taxon>
        <taxon>Arthropoda</taxon>
        <taxon>Chelicerata</taxon>
        <taxon>Arachnida</taxon>
        <taxon>Araneae</taxon>
        <taxon>Araneomorphae</taxon>
        <taxon>Entelegynae</taxon>
        <taxon>Araneoidea</taxon>
        <taxon>Araneidae</taxon>
        <taxon>Araneus</taxon>
    </lineage>
</organism>